<reference evidence="18 19" key="1">
    <citation type="journal article" date="2015" name="PLoS Pathog.">
        <title>Evolution of genome size and complexity in the rhabdoviridae.</title>
        <authorList>
            <person name="Walker P.J."/>
            <person name="Firth C."/>
            <person name="Widen S.G."/>
            <person name="Blasdell K.R."/>
            <person name="Guzman H."/>
            <person name="Wood T.G."/>
            <person name="Paradkar P.N."/>
            <person name="Holmes E.C."/>
            <person name="Tesh R.B."/>
            <person name="Vasilakis N."/>
        </authorList>
    </citation>
    <scope>NUCLEOTIDE SEQUENCE [LARGE SCALE GENOMIC DNA]</scope>
    <source>
        <strain evidence="18 19">ISS Phl-166</strain>
    </source>
</reference>
<evidence type="ECO:0000256" key="7">
    <source>
        <dbReference type="ARBA" id="ARBA00022804"/>
    </source>
</evidence>
<dbReference type="Proteomes" id="UP000232933">
    <property type="component" value="Segment"/>
</dbReference>
<evidence type="ECO:0000256" key="13">
    <source>
        <dbReference type="ARBA" id="ARBA00023180"/>
    </source>
</evidence>
<dbReference type="GO" id="GO:0019062">
    <property type="term" value="P:virion attachment to host cell"/>
    <property type="evidence" value="ECO:0007669"/>
    <property type="project" value="UniProtKB-KW"/>
</dbReference>
<evidence type="ECO:0000256" key="10">
    <source>
        <dbReference type="ARBA" id="ARBA00022879"/>
    </source>
</evidence>
<dbReference type="GeneID" id="37616383"/>
<sequence length="556" mass="61934">MISITFVYLIIILSLSWGEMMIPFPDVTTTTWKPVLKGEHHCPSSSDVDILSRMSTLKLQVRIPTGSVASKSDGLLCHGAKWVTTCDFRWYGSKYITHSLHSIRPTLSQCTEAAKAYKEGRLMAPGFPPESCGWNSVTDSELLSILVTPHHTGVDDYRGIWIDSMFPGGECKEMVCDTVQGHTIWMSTSNLTTACGVAFKQIQGQFYYLNSGHQPNKEGTFFHSPNHPNSPLSTACRKKYCNQEGIVIHTGEWIGVPWNTRIRDVQLDSYTDLCAESTEIKSTIGSAPIRVIAWEMERVMDFALCQTVWDKVNRGDPLSPLDLSYLSSRAPGKGLAYTIINETLHVAHVRYIRTYIKAPIMEEIKGSRGDRSAAESVLWTQWFPYGDGEIGPNGLLKTNGSFKFPFYLVGMGAIDDDLIELSNADPIDHPQKAIASVHLNTDEELFFGNTGSDSNPVEAVEGWFASWKSAGINMALIVLCVLLVLIFLRSLPALIKLIHRYRVSRSRQTDVELNSINETARTGSVGPDIIPGAWRVHDSGVRQSQFFRNNPRRLGP</sequence>
<keyword evidence="4" id="KW-0945">Host-virus interaction</keyword>
<dbReference type="InterPro" id="IPR055447">
    <property type="entry name" value="Rhabdo_glycop_CD"/>
</dbReference>
<evidence type="ECO:0000313" key="19">
    <source>
        <dbReference type="Proteomes" id="UP000232933"/>
    </source>
</evidence>
<evidence type="ECO:0000259" key="17">
    <source>
        <dbReference type="Pfam" id="PF24833"/>
    </source>
</evidence>
<comment type="similarity">
    <text evidence="3">Belongs to the vesiculovirus glycoprotein family.</text>
</comment>
<name>A0A0D3R1W3_9RHAB</name>
<keyword evidence="6" id="KW-0732">Signal</keyword>
<keyword evidence="5 15" id="KW-0812">Transmembrane</keyword>
<dbReference type="Gene3D" id="2.30.29.130">
    <property type="match status" value="1"/>
</dbReference>
<evidence type="ECO:0000259" key="16">
    <source>
        <dbReference type="Pfam" id="PF00974"/>
    </source>
</evidence>
<evidence type="ECO:0000256" key="9">
    <source>
        <dbReference type="ARBA" id="ARBA00022870"/>
    </source>
</evidence>
<evidence type="ECO:0000256" key="8">
    <source>
        <dbReference type="ARBA" id="ARBA00022844"/>
    </source>
</evidence>
<keyword evidence="14" id="KW-1160">Virus entry into host cell</keyword>
<evidence type="ECO:0000256" key="11">
    <source>
        <dbReference type="ARBA" id="ARBA00022989"/>
    </source>
</evidence>
<dbReference type="RefSeq" id="YP_009505540.1">
    <property type="nucleotide sequence ID" value="NC_038287.1"/>
</dbReference>
<keyword evidence="10" id="KW-0261">Viral envelope protein</keyword>
<evidence type="ECO:0000256" key="12">
    <source>
        <dbReference type="ARBA" id="ARBA00023136"/>
    </source>
</evidence>
<evidence type="ECO:0000256" key="5">
    <source>
        <dbReference type="ARBA" id="ARBA00022692"/>
    </source>
</evidence>
<evidence type="ECO:0000256" key="4">
    <source>
        <dbReference type="ARBA" id="ARBA00022581"/>
    </source>
</evidence>
<evidence type="ECO:0000256" key="15">
    <source>
        <dbReference type="SAM" id="Phobius"/>
    </source>
</evidence>
<organism evidence="18 19">
    <name type="scientific">Vesiculovirus radi</name>
    <dbReference type="NCBI Taxonomy" id="1972566"/>
    <lineage>
        <taxon>Viruses</taxon>
        <taxon>Riboviria</taxon>
        <taxon>Orthornavirae</taxon>
        <taxon>Negarnaviricota</taxon>
        <taxon>Haploviricotina</taxon>
        <taxon>Monjiviricetes</taxon>
        <taxon>Mononegavirales</taxon>
        <taxon>Rhabdoviridae</taxon>
        <taxon>Alpharhabdovirinae</taxon>
        <taxon>Vesiculovirus</taxon>
    </lineage>
</organism>
<evidence type="ECO:0000313" key="18">
    <source>
        <dbReference type="EMBL" id="AJR28591.1"/>
    </source>
</evidence>
<feature type="transmembrane region" description="Helical" evidence="15">
    <location>
        <begin position="474"/>
        <end position="498"/>
    </location>
</feature>
<accession>A0A0D3R1W3</accession>
<keyword evidence="9" id="KW-1043">Host membrane</keyword>
<keyword evidence="12 15" id="KW-0472">Membrane</keyword>
<dbReference type="GO" id="GO:0033644">
    <property type="term" value="C:host cell membrane"/>
    <property type="evidence" value="ECO:0007669"/>
    <property type="project" value="UniProtKB-SubCell"/>
</dbReference>
<evidence type="ECO:0000256" key="1">
    <source>
        <dbReference type="ARBA" id="ARBA00004313"/>
    </source>
</evidence>
<evidence type="ECO:0000256" key="6">
    <source>
        <dbReference type="ARBA" id="ARBA00022729"/>
    </source>
</evidence>
<dbReference type="GO" id="GO:0019031">
    <property type="term" value="C:viral envelope"/>
    <property type="evidence" value="ECO:0007669"/>
    <property type="project" value="UniProtKB-KW"/>
</dbReference>
<dbReference type="Pfam" id="PF24833">
    <property type="entry name" value="Rhabdo_glycop_CD"/>
    <property type="match status" value="1"/>
</dbReference>
<keyword evidence="13" id="KW-0325">Glycoprotein</keyword>
<dbReference type="SUPFAM" id="SSF161008">
    <property type="entry name" value="Viral glycoprotein ectodomain-like"/>
    <property type="match status" value="1"/>
</dbReference>
<keyword evidence="11 15" id="KW-1133">Transmembrane helix</keyword>
<dbReference type="KEGG" id="vg:37616383"/>
<keyword evidence="19" id="KW-1185">Reference proteome</keyword>
<comment type="subcellular location">
    <subcellularLocation>
        <location evidence="1">Host membrane</location>
        <topology evidence="1">Single-pass type I membrane protein</topology>
    </subcellularLocation>
    <subcellularLocation>
        <location evidence="2">Virion membrane</location>
        <topology evidence="2">Single-pass type I membrane protein</topology>
    </subcellularLocation>
</comment>
<proteinExistence type="inferred from homology"/>
<feature type="domain" description="Spike glycoprotein G central" evidence="17">
    <location>
        <begin position="274"/>
        <end position="394"/>
    </location>
</feature>
<dbReference type="Gene3D" id="2.30.30.640">
    <property type="match status" value="1"/>
</dbReference>
<dbReference type="InterPro" id="IPR001903">
    <property type="entry name" value="Rhabdo_glycop_FD"/>
</dbReference>
<keyword evidence="8" id="KW-0946">Virion</keyword>
<evidence type="ECO:0000256" key="2">
    <source>
        <dbReference type="ARBA" id="ARBA00004563"/>
    </source>
</evidence>
<dbReference type="Pfam" id="PF00974">
    <property type="entry name" value="Rhabdo_glycop_FD"/>
    <property type="match status" value="1"/>
</dbReference>
<dbReference type="GO" id="GO:0055036">
    <property type="term" value="C:virion membrane"/>
    <property type="evidence" value="ECO:0007669"/>
    <property type="project" value="UniProtKB-SubCell"/>
</dbReference>
<protein>
    <submittedName>
        <fullName evidence="18">Glycoprotein</fullName>
    </submittedName>
</protein>
<dbReference type="EMBL" id="KM205024">
    <property type="protein sequence ID" value="AJR28591.1"/>
    <property type="molecule type" value="Viral_cRNA"/>
</dbReference>
<keyword evidence="7" id="KW-1161">Viral attachment to host cell</keyword>
<evidence type="ECO:0000256" key="14">
    <source>
        <dbReference type="ARBA" id="ARBA00023296"/>
    </source>
</evidence>
<feature type="domain" description="Spike glycoprotein fusion" evidence="16">
    <location>
        <begin position="73"/>
        <end position="171"/>
    </location>
</feature>
<dbReference type="GO" id="GO:0046718">
    <property type="term" value="P:symbiont entry into host cell"/>
    <property type="evidence" value="ECO:0007669"/>
    <property type="project" value="UniProtKB-KW"/>
</dbReference>
<dbReference type="OrthoDB" id="21147at10239"/>
<evidence type="ECO:0000256" key="3">
    <source>
        <dbReference type="ARBA" id="ARBA00005473"/>
    </source>
</evidence>